<dbReference type="PANTHER" id="PTHR45738:SF5">
    <property type="entry name" value="POLYPHOSPHOINOSITIDE PHOSPHATASE"/>
    <property type="match status" value="1"/>
</dbReference>
<sequence>MTNFSGVLGLSSSSKLSSSTNDLISPSHLSSSSSASSCFLDSSPNDPSLWNSGSEIFKPISSLRVPSCTDTGLDSVHSCFHESDRPDSHVNDPLLFHAIRTRSDAVEARLRQASNVNSLLSATVQQTSEGVNICIREDSSGLISAGKAANQVLSSRETKPLSQSKSLPQSAKLPELRQQPNLGSFGQNSFDDAASSGLPSSMTAFGLVGVVRFLRGYYLILITKRKQVATIGEHKIYKVKCPYRMTG</sequence>
<dbReference type="EMBL" id="CAAALY010025060">
    <property type="protein sequence ID" value="VEL15566.1"/>
    <property type="molecule type" value="Genomic_DNA"/>
</dbReference>
<keyword evidence="4" id="KW-1185">Reference proteome</keyword>
<organism evidence="3 4">
    <name type="scientific">Protopolystoma xenopodis</name>
    <dbReference type="NCBI Taxonomy" id="117903"/>
    <lineage>
        <taxon>Eukaryota</taxon>
        <taxon>Metazoa</taxon>
        <taxon>Spiralia</taxon>
        <taxon>Lophotrochozoa</taxon>
        <taxon>Platyhelminthes</taxon>
        <taxon>Monogenea</taxon>
        <taxon>Polyopisthocotylea</taxon>
        <taxon>Polystomatidea</taxon>
        <taxon>Polystomatidae</taxon>
        <taxon>Protopolystoma</taxon>
    </lineage>
</organism>
<gene>
    <name evidence="3" type="ORF">PXEA_LOCUS9006</name>
</gene>
<name>A0A3S5A9Z3_9PLAT</name>
<dbReference type="GO" id="GO:0043813">
    <property type="term" value="F:phosphatidylinositol-3,5-bisphosphate 5-phosphatase activity"/>
    <property type="evidence" value="ECO:0007669"/>
    <property type="project" value="InterPro"/>
</dbReference>
<feature type="compositionally biased region" description="Polar residues" evidence="2">
    <location>
        <begin position="154"/>
        <end position="169"/>
    </location>
</feature>
<accession>A0A3S5A9Z3</accession>
<dbReference type="AlphaFoldDB" id="A0A3S5A9Z3"/>
<evidence type="ECO:0000313" key="4">
    <source>
        <dbReference type="Proteomes" id="UP000784294"/>
    </source>
</evidence>
<protein>
    <submittedName>
        <fullName evidence="3">Uncharacterized protein</fullName>
    </submittedName>
</protein>
<dbReference type="InterPro" id="IPR043573">
    <property type="entry name" value="Fig4-like"/>
</dbReference>
<evidence type="ECO:0000313" key="3">
    <source>
        <dbReference type="EMBL" id="VEL15566.1"/>
    </source>
</evidence>
<proteinExistence type="predicted"/>
<keyword evidence="1" id="KW-0378">Hydrolase</keyword>
<dbReference type="OrthoDB" id="405996at2759"/>
<dbReference type="GO" id="GO:0046856">
    <property type="term" value="P:phosphatidylinositol dephosphorylation"/>
    <property type="evidence" value="ECO:0007669"/>
    <property type="project" value="InterPro"/>
</dbReference>
<reference evidence="3" key="1">
    <citation type="submission" date="2018-11" db="EMBL/GenBank/DDBJ databases">
        <authorList>
            <consortium name="Pathogen Informatics"/>
        </authorList>
    </citation>
    <scope>NUCLEOTIDE SEQUENCE</scope>
</reference>
<dbReference type="PANTHER" id="PTHR45738">
    <property type="entry name" value="POLYPHOSPHOINOSITIDE PHOSPHATASE"/>
    <property type="match status" value="1"/>
</dbReference>
<evidence type="ECO:0000256" key="2">
    <source>
        <dbReference type="SAM" id="MobiDB-lite"/>
    </source>
</evidence>
<dbReference type="Proteomes" id="UP000784294">
    <property type="component" value="Unassembled WGS sequence"/>
</dbReference>
<comment type="caution">
    <text evidence="3">The sequence shown here is derived from an EMBL/GenBank/DDBJ whole genome shotgun (WGS) entry which is preliminary data.</text>
</comment>
<evidence type="ECO:0000256" key="1">
    <source>
        <dbReference type="ARBA" id="ARBA00022801"/>
    </source>
</evidence>
<feature type="region of interest" description="Disordered" evidence="2">
    <location>
        <begin position="154"/>
        <end position="173"/>
    </location>
</feature>